<feature type="compositionally biased region" description="Basic and acidic residues" evidence="1">
    <location>
        <begin position="856"/>
        <end position="883"/>
    </location>
</feature>
<feature type="compositionally biased region" description="Low complexity" evidence="1">
    <location>
        <begin position="821"/>
        <end position="833"/>
    </location>
</feature>
<feature type="region of interest" description="Disordered" evidence="1">
    <location>
        <begin position="274"/>
        <end position="297"/>
    </location>
</feature>
<sequence>MSRGGRGRRYGEDYDPYGCDEGYEDDDYQPSARAPHREHPRDRVERLTRTATAAPGYGRDYARDDAGHELDAVADELDRLMGDRQRARKRDRIPERTRGRGESRADDRDDDQTYDQGYDRDEDLRRPAPARGTRVGAVMEALERLDQRVGAISERHPDPRDRDRYEDEPRRPAGRRAADPYAREDEAADYAPSRRRTERAAPARSAAERHVDDYARPLRSRVAEEDDRDRDRSRATRPSRRRAGGEDDYRRAADDVRSRRDALDRLADADLEALDDGYADPRPRPRRPRQPDLASRQLYKDLSRRIDALRKPQEETLDVVRREIGALRDTLQAWPDRSRDDRDRQEMRRLADMVERLRADRGDDRQARELRAEIADLRNLVSHSNVDGTLKTLESGYAHIVQRLDELSRSSVDPRAVKNLAVRLVEIEDGLQALPRSEHLIVLESRIGDISDRVESLLRAHSRLDVEPLRQELKDVRRIVEQVNLNGVIGAIDDRMRFVADRLDELEMLAREQRGLDSRISAMEERLPDADSLDRLNGRLEEIFGMLSRSRCNPEEDEARFGKVDSRLDEIMDRLSAMEHTKGPQPAFDAAFAGLESRLKGIHSKIESLEERAARPIAVELGEGAGLEAELLSQLERQVTDLSRRLAEPRDHVTNADIDALRREIADMRVAVQMPAPAVVALERKISDLAEAVSRNGESIDDSRLDAISDKIGALADQLEVAESRLSGVDGIEQALLRIEDGLRATRAEVVDVAEQAARRAVRDQAPDTREYDDAIGSLRDDLKRLLDAAQGTEARTRNTFEGVQSILTGITDRLDSLERSGPARAAASRPAADPMPDEPRGRAPLPGLPLSAADPRADNRAETRADPRGDARGERPRDRTRDRKADFIAAARRAAQAASAEVQQARAEEGKVAKDAGADASWLRRALGRGKPARDEALELGAEQEVKPARKAKPAAEEVSAVTQDDRPAPEEAGSSLLSGGRKRAILLAAAAVVLAIGTLQVFRLASGGDDTTAQLDAVEGETPAVAETADGAATTQPVLELDEKDVVETAPANGAAPSGQDVATTAPVIPEAAGEGPDVPLTPGSLAGNAPMSLIPPQPADSVPPAVAFAPPAISGKFGDTPFVNGAQPAVPGSATTLASAPSSLQPNPVTPVAPGATLDNLPPEAVGPMALRSAAAAGDPTAEFQIGVNYTEGKGVEPDLAEAAKWYEKAAQKGLAPAQYRLASLYEKGRGVPKDLARAREWYVKAAEAGNAKAMHNLAVLYAEGAEGAPNFTEAARWFKSAAEHGVPDSLFNLGILHARGLGVPKDLPESYKWFAIAAKQGDGEAAKKRDDIANMMDANQLAAGRLAVETFKLIEPDPKANTVVLNPAWDHAAAVPATNASVLQGADMVQQAQGLLKTLGFDPGSVDGQMGPKTRQAIENFQRSANLPVTGEVTPELVKALLGRSI</sequence>
<feature type="compositionally biased region" description="Low complexity" evidence="1">
    <location>
        <begin position="843"/>
        <end position="855"/>
    </location>
</feature>
<gene>
    <name evidence="3" type="ORF">GWI71_11315</name>
</gene>
<evidence type="ECO:0000256" key="1">
    <source>
        <dbReference type="SAM" id="MobiDB-lite"/>
    </source>
</evidence>
<feature type="region of interest" description="Disordered" evidence="1">
    <location>
        <begin position="77"/>
        <end position="258"/>
    </location>
</feature>
<dbReference type="InterPro" id="IPR036366">
    <property type="entry name" value="PGBDSf"/>
</dbReference>
<dbReference type="Gene3D" id="1.10.101.10">
    <property type="entry name" value="PGBD-like superfamily/PGBD"/>
    <property type="match status" value="1"/>
</dbReference>
<dbReference type="InterPro" id="IPR050767">
    <property type="entry name" value="Sel1_AlgK"/>
</dbReference>
<name>A0ABW9ZHM4_9HYPH</name>
<reference evidence="3 4" key="1">
    <citation type="submission" date="2020-01" db="EMBL/GenBank/DDBJ databases">
        <authorList>
            <person name="Peng S.Y."/>
            <person name="Li J."/>
            <person name="Wang M."/>
            <person name="Wang L."/>
            <person name="Wang C.Q."/>
            <person name="Wang J.R."/>
        </authorList>
    </citation>
    <scope>NUCLEOTIDE SEQUENCE [LARGE SCALE GENOMIC DNA]</scope>
    <source>
        <strain evidence="3 4">XCT-34</strain>
    </source>
</reference>
<organism evidence="3 4">
    <name type="scientific">Pannonibacter tanglangensis</name>
    <dbReference type="NCBI Taxonomy" id="2750084"/>
    <lineage>
        <taxon>Bacteria</taxon>
        <taxon>Pseudomonadati</taxon>
        <taxon>Pseudomonadota</taxon>
        <taxon>Alphaproteobacteria</taxon>
        <taxon>Hyphomicrobiales</taxon>
        <taxon>Stappiaceae</taxon>
        <taxon>Pannonibacter</taxon>
    </lineage>
</organism>
<dbReference type="Proteomes" id="UP000541347">
    <property type="component" value="Unassembled WGS sequence"/>
</dbReference>
<evidence type="ECO:0000313" key="3">
    <source>
        <dbReference type="EMBL" id="NBN64271.1"/>
    </source>
</evidence>
<dbReference type="RefSeq" id="WP_161676278.1">
    <property type="nucleotide sequence ID" value="NZ_JAABLP010000003.1"/>
</dbReference>
<feature type="region of interest" description="Disordered" evidence="1">
    <location>
        <begin position="1"/>
        <end position="65"/>
    </location>
</feature>
<feature type="compositionally biased region" description="Basic and acidic residues" evidence="1">
    <location>
        <begin position="243"/>
        <end position="258"/>
    </location>
</feature>
<feature type="region of interest" description="Disordered" evidence="1">
    <location>
        <begin position="821"/>
        <end position="883"/>
    </location>
</feature>
<evidence type="ECO:0000313" key="4">
    <source>
        <dbReference type="Proteomes" id="UP000541347"/>
    </source>
</evidence>
<dbReference type="Gene3D" id="1.25.40.10">
    <property type="entry name" value="Tetratricopeptide repeat domain"/>
    <property type="match status" value="1"/>
</dbReference>
<dbReference type="PANTHER" id="PTHR11102">
    <property type="entry name" value="SEL-1-LIKE PROTEIN"/>
    <property type="match status" value="1"/>
</dbReference>
<proteinExistence type="predicted"/>
<keyword evidence="4" id="KW-1185">Reference proteome</keyword>
<feature type="compositionally biased region" description="Basic and acidic residues" evidence="1">
    <location>
        <begin position="117"/>
        <end position="126"/>
    </location>
</feature>
<dbReference type="InterPro" id="IPR011990">
    <property type="entry name" value="TPR-like_helical_dom_sf"/>
</dbReference>
<feature type="compositionally biased region" description="Basic and acidic residues" evidence="1">
    <location>
        <begin position="141"/>
        <end position="185"/>
    </location>
</feature>
<dbReference type="Pfam" id="PF01471">
    <property type="entry name" value="PG_binding_1"/>
    <property type="match status" value="1"/>
</dbReference>
<feature type="compositionally biased region" description="Basic and acidic residues" evidence="1">
    <location>
        <begin position="198"/>
        <end position="216"/>
    </location>
</feature>
<evidence type="ECO:0000259" key="2">
    <source>
        <dbReference type="Pfam" id="PF01471"/>
    </source>
</evidence>
<dbReference type="InterPro" id="IPR006597">
    <property type="entry name" value="Sel1-like"/>
</dbReference>
<feature type="region of interest" description="Disordered" evidence="1">
    <location>
        <begin position="939"/>
        <end position="978"/>
    </location>
</feature>
<dbReference type="InterPro" id="IPR036365">
    <property type="entry name" value="PGBD-like_sf"/>
</dbReference>
<dbReference type="SMART" id="SM00671">
    <property type="entry name" value="SEL1"/>
    <property type="match status" value="4"/>
</dbReference>
<comment type="caution">
    <text evidence="3">The sequence shown here is derived from an EMBL/GenBank/DDBJ whole genome shotgun (WGS) entry which is preliminary data.</text>
</comment>
<dbReference type="PANTHER" id="PTHR11102:SF160">
    <property type="entry name" value="ERAD-ASSOCIATED E3 UBIQUITIN-PROTEIN LIGASE COMPONENT HRD3"/>
    <property type="match status" value="1"/>
</dbReference>
<protein>
    <recommendedName>
        <fullName evidence="2">Peptidoglycan binding-like domain-containing protein</fullName>
    </recommendedName>
</protein>
<dbReference type="SUPFAM" id="SSF81901">
    <property type="entry name" value="HCP-like"/>
    <property type="match status" value="1"/>
</dbReference>
<feature type="compositionally biased region" description="Basic and acidic residues" evidence="1">
    <location>
        <begin position="92"/>
        <end position="107"/>
    </location>
</feature>
<accession>A0ABW9ZHM4</accession>
<dbReference type="Pfam" id="PF08238">
    <property type="entry name" value="Sel1"/>
    <property type="match status" value="4"/>
</dbReference>
<feature type="domain" description="Peptidoglycan binding-like" evidence="2">
    <location>
        <begin position="1391"/>
        <end position="1445"/>
    </location>
</feature>
<feature type="compositionally biased region" description="Basic and acidic residues" evidence="1">
    <location>
        <begin position="35"/>
        <end position="48"/>
    </location>
</feature>
<dbReference type="InterPro" id="IPR002477">
    <property type="entry name" value="Peptidoglycan-bd-like"/>
</dbReference>
<dbReference type="SUPFAM" id="SSF47090">
    <property type="entry name" value="PGBD-like"/>
    <property type="match status" value="1"/>
</dbReference>
<dbReference type="EMBL" id="JAABLP010000003">
    <property type="protein sequence ID" value="NBN64271.1"/>
    <property type="molecule type" value="Genomic_DNA"/>
</dbReference>